<dbReference type="Proteomes" id="UP000699462">
    <property type="component" value="Unassembled WGS sequence"/>
</dbReference>
<dbReference type="OrthoDB" id="6239978at2759"/>
<dbReference type="AlphaFoldDB" id="A0A8T0DL10"/>
<comment type="caution">
    <text evidence="1">The sequence shown here is derived from an EMBL/GenBank/DDBJ whole genome shotgun (WGS) entry which is preliminary data.</text>
</comment>
<proteinExistence type="predicted"/>
<protein>
    <submittedName>
        <fullName evidence="1">Uncharacterized protein</fullName>
    </submittedName>
</protein>
<dbReference type="EMBL" id="JTDF01002648">
    <property type="protein sequence ID" value="KAF8568595.1"/>
    <property type="molecule type" value="Genomic_DNA"/>
</dbReference>
<reference evidence="1 2" key="1">
    <citation type="submission" date="2019-07" db="EMBL/GenBank/DDBJ databases">
        <title>Annotation for the trematode Paragonimus westermani.</title>
        <authorList>
            <person name="Choi Y.-J."/>
        </authorList>
    </citation>
    <scope>NUCLEOTIDE SEQUENCE [LARGE SCALE GENOMIC DNA]</scope>
    <source>
        <strain evidence="1">180907_Pwestermani</strain>
    </source>
</reference>
<evidence type="ECO:0000313" key="2">
    <source>
        <dbReference type="Proteomes" id="UP000699462"/>
    </source>
</evidence>
<organism evidence="1 2">
    <name type="scientific">Paragonimus westermani</name>
    <dbReference type="NCBI Taxonomy" id="34504"/>
    <lineage>
        <taxon>Eukaryota</taxon>
        <taxon>Metazoa</taxon>
        <taxon>Spiralia</taxon>
        <taxon>Lophotrochozoa</taxon>
        <taxon>Platyhelminthes</taxon>
        <taxon>Trematoda</taxon>
        <taxon>Digenea</taxon>
        <taxon>Plagiorchiida</taxon>
        <taxon>Troglotremata</taxon>
        <taxon>Troglotrematidae</taxon>
        <taxon>Paragonimus</taxon>
    </lineage>
</organism>
<sequence>MLSVGVRTEPARPRWRYLDLQAFVRLPDGHLGGQQSSGERMRLLDLLCGPDLPEPESPRLPVTNLKQVDMIVNCLSGAHHRVNASMAFLRLFGYPAESQPGEVEHRLREPIRDRLTVDVYLTSNPGVQTSSCLFDLVVLVNVKLASPPAHGTVACLDSLTPEQLASYLLSPDSSASRSTFPDLRLTVRLSLVSREFLDGNSKVGHETHHPSIYCYSEPWFGFGDCFVRER</sequence>
<evidence type="ECO:0000313" key="1">
    <source>
        <dbReference type="EMBL" id="KAF8568595.1"/>
    </source>
</evidence>
<accession>A0A8T0DL10</accession>
<keyword evidence="2" id="KW-1185">Reference proteome</keyword>
<gene>
    <name evidence="1" type="ORF">P879_10555</name>
</gene>
<name>A0A8T0DL10_9TREM</name>